<evidence type="ECO:0000256" key="1">
    <source>
        <dbReference type="SAM" id="MobiDB-lite"/>
    </source>
</evidence>
<comment type="caution">
    <text evidence="2">The sequence shown here is derived from an EMBL/GenBank/DDBJ whole genome shotgun (WGS) entry which is preliminary data.</text>
</comment>
<name>A0AAD7GU99_MYCRO</name>
<feature type="region of interest" description="Disordered" evidence="1">
    <location>
        <begin position="218"/>
        <end position="239"/>
    </location>
</feature>
<feature type="compositionally biased region" description="Pro residues" evidence="1">
    <location>
        <begin position="230"/>
        <end position="239"/>
    </location>
</feature>
<accession>A0AAD7GU99</accession>
<keyword evidence="3" id="KW-1185">Reference proteome</keyword>
<gene>
    <name evidence="2" type="ORF">B0H17DRAFT_1193136</name>
</gene>
<feature type="compositionally biased region" description="Low complexity" evidence="1">
    <location>
        <begin position="100"/>
        <end position="119"/>
    </location>
</feature>
<dbReference type="EMBL" id="JARKIE010000008">
    <property type="protein sequence ID" value="KAJ7705458.1"/>
    <property type="molecule type" value="Genomic_DNA"/>
</dbReference>
<feature type="compositionally biased region" description="Low complexity" evidence="1">
    <location>
        <begin position="131"/>
        <end position="143"/>
    </location>
</feature>
<feature type="region of interest" description="Disordered" evidence="1">
    <location>
        <begin position="43"/>
        <end position="189"/>
    </location>
</feature>
<reference evidence="2" key="1">
    <citation type="submission" date="2023-03" db="EMBL/GenBank/DDBJ databases">
        <title>Massive genome expansion in bonnet fungi (Mycena s.s.) driven by repeated elements and novel gene families across ecological guilds.</title>
        <authorList>
            <consortium name="Lawrence Berkeley National Laboratory"/>
            <person name="Harder C.B."/>
            <person name="Miyauchi S."/>
            <person name="Viragh M."/>
            <person name="Kuo A."/>
            <person name="Thoen E."/>
            <person name="Andreopoulos B."/>
            <person name="Lu D."/>
            <person name="Skrede I."/>
            <person name="Drula E."/>
            <person name="Henrissat B."/>
            <person name="Morin E."/>
            <person name="Kohler A."/>
            <person name="Barry K."/>
            <person name="LaButti K."/>
            <person name="Morin E."/>
            <person name="Salamov A."/>
            <person name="Lipzen A."/>
            <person name="Mereny Z."/>
            <person name="Hegedus B."/>
            <person name="Baldrian P."/>
            <person name="Stursova M."/>
            <person name="Weitz H."/>
            <person name="Taylor A."/>
            <person name="Grigoriev I.V."/>
            <person name="Nagy L.G."/>
            <person name="Martin F."/>
            <person name="Kauserud H."/>
        </authorList>
    </citation>
    <scope>NUCLEOTIDE SEQUENCE</scope>
    <source>
        <strain evidence="2">CBHHK067</strain>
    </source>
</reference>
<protein>
    <submittedName>
        <fullName evidence="2">Uncharacterized protein</fullName>
    </submittedName>
</protein>
<proteinExistence type="predicted"/>
<organism evidence="2 3">
    <name type="scientific">Mycena rosella</name>
    <name type="common">Pink bonnet</name>
    <name type="synonym">Agaricus rosellus</name>
    <dbReference type="NCBI Taxonomy" id="1033263"/>
    <lineage>
        <taxon>Eukaryota</taxon>
        <taxon>Fungi</taxon>
        <taxon>Dikarya</taxon>
        <taxon>Basidiomycota</taxon>
        <taxon>Agaricomycotina</taxon>
        <taxon>Agaricomycetes</taxon>
        <taxon>Agaricomycetidae</taxon>
        <taxon>Agaricales</taxon>
        <taxon>Marasmiineae</taxon>
        <taxon>Mycenaceae</taxon>
        <taxon>Mycena</taxon>
    </lineage>
</organism>
<feature type="compositionally biased region" description="Pro residues" evidence="1">
    <location>
        <begin position="13"/>
        <end position="27"/>
    </location>
</feature>
<feature type="region of interest" description="Disordered" evidence="1">
    <location>
        <begin position="1"/>
        <end position="28"/>
    </location>
</feature>
<evidence type="ECO:0000313" key="3">
    <source>
        <dbReference type="Proteomes" id="UP001221757"/>
    </source>
</evidence>
<sequence length="320" mass="34468">MAGFLRKKRQDSVPPPPPVRTPSPPVTPLFARFATSAAEAQAAQRVVSSPMALASSPRRDQAPGMTNGWDVRGGAQQQQREDTKQTRYTVGPSYVQPNHAGPSNSAAASTSNGNSSYGSPAQKRSRTQTLPTASAPTTSTPSSRRFSHVPGADKPLPTIYPQDNHSDPLGSTPPQSALPANRRASARGFPPQTSVAIQNLPNGRVMSVAAQQPHISLANGSPAKPLQRNPIPPLDPLKTPPAIRRSMGDRIYSTGSLTRVVLLVGRRRFLYLRRRQGKALRDDGRPMAEVPPLLRTAMCGYRNCFMILVPPHMHDAAHAQ</sequence>
<dbReference type="Proteomes" id="UP001221757">
    <property type="component" value="Unassembled WGS sequence"/>
</dbReference>
<evidence type="ECO:0000313" key="2">
    <source>
        <dbReference type="EMBL" id="KAJ7705458.1"/>
    </source>
</evidence>
<dbReference type="AlphaFoldDB" id="A0AAD7GU99"/>